<comment type="caution">
    <text evidence="4">The sequence shown here is derived from an EMBL/GenBank/DDBJ whole genome shotgun (WGS) entry which is preliminary data.</text>
</comment>
<evidence type="ECO:0000313" key="4">
    <source>
        <dbReference type="EMBL" id="CAB3376106.1"/>
    </source>
</evidence>
<dbReference type="PANTHER" id="PTHR12395">
    <property type="entry name" value="DOM-3 RELATED"/>
    <property type="match status" value="1"/>
</dbReference>
<dbReference type="GO" id="GO:0046872">
    <property type="term" value="F:metal ion binding"/>
    <property type="evidence" value="ECO:0007669"/>
    <property type="project" value="UniProtKB-KW"/>
</dbReference>
<dbReference type="Pfam" id="PF08652">
    <property type="entry name" value="RAI1"/>
    <property type="match status" value="1"/>
</dbReference>
<evidence type="ECO:0000256" key="2">
    <source>
        <dbReference type="RuleBase" id="RU367113"/>
    </source>
</evidence>
<dbReference type="GO" id="GO:0000166">
    <property type="term" value="F:nucleotide binding"/>
    <property type="evidence" value="ECO:0007669"/>
    <property type="project" value="UniProtKB-KW"/>
</dbReference>
<keyword evidence="2" id="KW-0479">Metal-binding</keyword>
<comment type="subcellular location">
    <subcellularLocation>
        <location evidence="2">Nucleus</location>
    </subcellularLocation>
</comment>
<dbReference type="GO" id="GO:0034353">
    <property type="term" value="F:mRNA 5'-diphosphatase activity"/>
    <property type="evidence" value="ECO:0007669"/>
    <property type="project" value="TreeGrafter"/>
</dbReference>
<gene>
    <name evidence="4" type="ORF">CLODIP_2_CD10876</name>
</gene>
<dbReference type="GO" id="GO:0110155">
    <property type="term" value="P:NAD-cap decapping"/>
    <property type="evidence" value="ECO:0007669"/>
    <property type="project" value="TreeGrafter"/>
</dbReference>
<evidence type="ECO:0000313" key="5">
    <source>
        <dbReference type="Proteomes" id="UP000494165"/>
    </source>
</evidence>
<comment type="function">
    <text evidence="2">Decapping enzyme for NAD-capped RNAs: specifically hydrolyzes the nicotinamide adenine dinucleotide (NAD) cap from a subset of RNAs by removing the entire NAD moiety from the 5'-end of an NAD-capped RNA.</text>
</comment>
<dbReference type="EMBL" id="CADEPI010000124">
    <property type="protein sequence ID" value="CAB3376106.1"/>
    <property type="molecule type" value="Genomic_DNA"/>
</dbReference>
<dbReference type="GO" id="GO:0004518">
    <property type="term" value="F:nuclease activity"/>
    <property type="evidence" value="ECO:0007669"/>
    <property type="project" value="UniProtKB-KW"/>
</dbReference>
<keyword evidence="5" id="KW-1185">Reference proteome</keyword>
<keyword evidence="2" id="KW-0378">Hydrolase</keyword>
<keyword evidence="2" id="KW-0547">Nucleotide-binding</keyword>
<evidence type="ECO:0000256" key="1">
    <source>
        <dbReference type="ARBA" id="ARBA00006562"/>
    </source>
</evidence>
<dbReference type="GO" id="GO:0005634">
    <property type="term" value="C:nucleus"/>
    <property type="evidence" value="ECO:0007669"/>
    <property type="project" value="UniProtKB-SubCell"/>
</dbReference>
<proteinExistence type="inferred from homology"/>
<dbReference type="Proteomes" id="UP000494165">
    <property type="component" value="Unassembled WGS sequence"/>
</dbReference>
<dbReference type="InterPro" id="IPR039039">
    <property type="entry name" value="RAI1-like_fam"/>
</dbReference>
<evidence type="ECO:0000259" key="3">
    <source>
        <dbReference type="Pfam" id="PF08652"/>
    </source>
</evidence>
<feature type="domain" description="RAI1-like" evidence="3">
    <location>
        <begin position="33"/>
        <end position="359"/>
    </location>
</feature>
<comment type="similarity">
    <text evidence="1 2">Belongs to the DXO/Dom3Z family.</text>
</comment>
<keyword evidence="2" id="KW-0694">RNA-binding</keyword>
<dbReference type="EC" id="3.6.1.-" evidence="2"/>
<dbReference type="InterPro" id="IPR013961">
    <property type="entry name" value="RAI1"/>
</dbReference>
<dbReference type="GO" id="GO:0003723">
    <property type="term" value="F:RNA binding"/>
    <property type="evidence" value="ECO:0007669"/>
    <property type="project" value="UniProtKB-KW"/>
</dbReference>
<dbReference type="PANTHER" id="PTHR12395:SF9">
    <property type="entry name" value="DECAPPING AND EXORIBONUCLEASE PROTEIN"/>
    <property type="match status" value="1"/>
</dbReference>
<comment type="cofactor">
    <cofactor evidence="2">
        <name>a divalent metal cation</name>
        <dbReference type="ChEBI" id="CHEBI:60240"/>
    </cofactor>
</comment>
<dbReference type="AlphaFoldDB" id="A0A8S1D1W0"/>
<keyword evidence="2" id="KW-0540">Nuclease</keyword>
<organism evidence="4 5">
    <name type="scientific">Cloeon dipterum</name>
    <dbReference type="NCBI Taxonomy" id="197152"/>
    <lineage>
        <taxon>Eukaryota</taxon>
        <taxon>Metazoa</taxon>
        <taxon>Ecdysozoa</taxon>
        <taxon>Arthropoda</taxon>
        <taxon>Hexapoda</taxon>
        <taxon>Insecta</taxon>
        <taxon>Pterygota</taxon>
        <taxon>Palaeoptera</taxon>
        <taxon>Ephemeroptera</taxon>
        <taxon>Pisciforma</taxon>
        <taxon>Baetidae</taxon>
        <taxon>Cloeon</taxon>
    </lineage>
</organism>
<keyword evidence="2" id="KW-0539">Nucleus</keyword>
<dbReference type="GO" id="GO:0000956">
    <property type="term" value="P:nuclear-transcribed mRNA catabolic process"/>
    <property type="evidence" value="ECO:0007669"/>
    <property type="project" value="TreeGrafter"/>
</dbReference>
<dbReference type="OrthoDB" id="5853397at2759"/>
<reference evidence="4 5" key="1">
    <citation type="submission" date="2020-04" db="EMBL/GenBank/DDBJ databases">
        <authorList>
            <person name="Alioto T."/>
            <person name="Alioto T."/>
            <person name="Gomez Garrido J."/>
        </authorList>
    </citation>
    <scope>NUCLEOTIDE SEQUENCE [LARGE SCALE GENOMIC DNA]</scope>
</reference>
<sequence length="368" mass="43131">MEPKTKYTMELEDDDLYDLSDVDDQFKVKQIAGWYNKDRHGNYCKDEQYAKYLYLPRNMKEVSFDLNQKHEEDVYKPQNEMKESIDSILKWVVENSTDSEGMPKSPDADFVCYRGILYQLMCVPYENKDSLRVCAIKAKGTTYLCQFFTEQNRKDRQAQAENPDMAKFTKWGHKFEHYMVSDEPGKPPDATQPMSEYEELNIVYQSMLGPHTLIYGAEIDGLTKKEDLQDLYQAKLIELKTCRQNANNYSFCRYKLIKWWAQSMLAKIDSIVVGYRNDEGMVKSLEQMRVANIPKMAKGWSAPRCVVFLRDFLSFVKHVMKDATESDVFEFVWYPGESSYSARKLPPGNNCNFLPDWFQSWLVTVPEM</sequence>
<protein>
    <recommendedName>
        <fullName evidence="2">Decapping nuclease</fullName>
        <ecNumber evidence="2">3.6.1.-</ecNumber>
    </recommendedName>
</protein>
<name>A0A8S1D1W0_9INSE</name>
<dbReference type="GO" id="GO:0005829">
    <property type="term" value="C:cytosol"/>
    <property type="evidence" value="ECO:0007669"/>
    <property type="project" value="TreeGrafter"/>
</dbReference>
<accession>A0A8S1D1W0</accession>